<protein>
    <submittedName>
        <fullName evidence="1">Uncharacterized protein</fullName>
    </submittedName>
</protein>
<reference evidence="2" key="1">
    <citation type="journal article" date="2014" name="Environ. Microbiol.">
        <title>Comparative genomics of the marine bacterial genus Glaciecola reveals the high degree of genomic diversity and genomic characteristic for cold adaptation.</title>
        <authorList>
            <person name="Qin Q.L."/>
            <person name="Xie B.B."/>
            <person name="Yu Y."/>
            <person name="Shu Y.L."/>
            <person name="Rong J.C."/>
            <person name="Zhang Y.J."/>
            <person name="Zhao D.L."/>
            <person name="Chen X.L."/>
            <person name="Zhang X.Y."/>
            <person name="Chen B."/>
            <person name="Zhou B.C."/>
            <person name="Zhang Y.Z."/>
        </authorList>
    </citation>
    <scope>NUCLEOTIDE SEQUENCE [LARGE SCALE GENOMIC DNA]</scope>
    <source>
        <strain evidence="2">LMG 21857</strain>
    </source>
</reference>
<comment type="caution">
    <text evidence="1">The sequence shown here is derived from an EMBL/GenBank/DDBJ whole genome shotgun (WGS) entry which is preliminary data.</text>
</comment>
<dbReference type="EMBL" id="BAER01000138">
    <property type="protein sequence ID" value="GAC35512.1"/>
    <property type="molecule type" value="Genomic_DNA"/>
</dbReference>
<name>K6ZZ87_9ALTE</name>
<evidence type="ECO:0000313" key="2">
    <source>
        <dbReference type="Proteomes" id="UP000006322"/>
    </source>
</evidence>
<dbReference type="AlphaFoldDB" id="K6ZZ87"/>
<proteinExistence type="predicted"/>
<gene>
    <name evidence="1" type="ORF">GPLA_4638</name>
</gene>
<accession>K6ZZ87</accession>
<dbReference type="Proteomes" id="UP000006322">
    <property type="component" value="Unassembled WGS sequence"/>
</dbReference>
<keyword evidence="2" id="KW-1185">Reference proteome</keyword>
<evidence type="ECO:0000313" key="1">
    <source>
        <dbReference type="EMBL" id="GAC35512.1"/>
    </source>
</evidence>
<organism evidence="1 2">
    <name type="scientific">Paraglaciecola polaris LMG 21857</name>
    <dbReference type="NCBI Taxonomy" id="1129793"/>
    <lineage>
        <taxon>Bacteria</taxon>
        <taxon>Pseudomonadati</taxon>
        <taxon>Pseudomonadota</taxon>
        <taxon>Gammaproteobacteria</taxon>
        <taxon>Alteromonadales</taxon>
        <taxon>Alteromonadaceae</taxon>
        <taxon>Paraglaciecola</taxon>
    </lineage>
</organism>
<sequence length="37" mass="4152">MDLQVQLEGFIQGNNYQMDCNIYSSSGNKGIIVEDVK</sequence>